<dbReference type="RefSeq" id="WP_174672593.1">
    <property type="nucleotide sequence ID" value="NZ_CP054491.1"/>
</dbReference>
<dbReference type="PROSITE" id="PS51257">
    <property type="entry name" value="PROKAR_LIPOPROTEIN"/>
    <property type="match status" value="1"/>
</dbReference>
<keyword evidence="2" id="KW-1185">Reference proteome</keyword>
<gene>
    <name evidence="1" type="ORF">HUE57_01740</name>
</gene>
<evidence type="ECO:0008006" key="3">
    <source>
        <dbReference type="Google" id="ProtNLM"/>
    </source>
</evidence>
<evidence type="ECO:0000313" key="2">
    <source>
        <dbReference type="Proteomes" id="UP000509658"/>
    </source>
</evidence>
<dbReference type="KEGG" id="rev:HUE57_01740"/>
<proteinExistence type="predicted"/>
<evidence type="ECO:0000313" key="1">
    <source>
        <dbReference type="EMBL" id="QKQ25150.1"/>
    </source>
</evidence>
<protein>
    <recommendedName>
        <fullName evidence="3">Lipoprotein</fullName>
    </recommendedName>
</protein>
<name>A0A6N0HSD0_9GAMM</name>
<organism evidence="1 2">
    <name type="scientific">Candidatus Reidiella endopervernicosa</name>
    <dbReference type="NCBI Taxonomy" id="2738883"/>
    <lineage>
        <taxon>Bacteria</taxon>
        <taxon>Pseudomonadati</taxon>
        <taxon>Pseudomonadota</taxon>
        <taxon>Gammaproteobacteria</taxon>
        <taxon>Candidatus Reidiella</taxon>
    </lineage>
</organism>
<dbReference type="Proteomes" id="UP000509658">
    <property type="component" value="Chromosome"/>
</dbReference>
<reference evidence="1 2" key="1">
    <citation type="submission" date="2020-05" db="EMBL/GenBank/DDBJ databases">
        <title>Horizontal transmission and recombination maintain forever young bacterial symbiont genomes.</title>
        <authorList>
            <person name="Russell S.L."/>
            <person name="Pepper-Tunick E."/>
            <person name="Svedberg J."/>
            <person name="Byrne A."/>
            <person name="Ruelas Castillo J."/>
            <person name="Vollmers C."/>
            <person name="Beinart R.A."/>
            <person name="Corbett-Detig R."/>
        </authorList>
    </citation>
    <scope>NUCLEOTIDE SEQUENCE [LARGE SCALE GENOMIC DNA]</scope>
    <source>
        <strain evidence="1">Santa_Monica_outfall</strain>
    </source>
</reference>
<dbReference type="AlphaFoldDB" id="A0A6N0HSD0"/>
<sequence>MNKLTALFVVTMILYGCDSSDTAKRTPEQIKAEVEANQNNSLKKRSGLKRRIKEELSCLHSSAAL</sequence>
<dbReference type="EMBL" id="CP054491">
    <property type="protein sequence ID" value="QKQ25150.1"/>
    <property type="molecule type" value="Genomic_DNA"/>
</dbReference>
<accession>A0A6N0HSD0</accession>